<feature type="transmembrane region" description="Helical" evidence="2">
    <location>
        <begin position="360"/>
        <end position="377"/>
    </location>
</feature>
<sequence>MGARQQSQQIAKAYRQAAQLFLTRRLPEALSTIEPIITPPTPEDDDAAHDGDLAGYAAIATASRGTRVKVWSFYLTFLNAVVELGAEEGKHAFGGARWKQLVSKCRDGSVWDDVVRDGYAGVEGDVDADVVVNLATLLLTHSPSQRLNQQRLETYLSASATPSLDVSAHMTSSAYRQRRPSHQRGGTETPRDLNTRLKLLELYTLHVLPRNDEWDYSREFISMSEVLDDERKEAFLHALHSLREEKEDAEKREERLRQQQQEQMERHRKETEAHRLEQSRAEDERRKREEENRRQPRGSDEMFRKTPAHRTAASTSSRPSRPAKKAVGPPPGLYHRAAALFNAIQALVANTAHSMTANPMALFRTILFLLAFSFAFGRRDVRERIVRILRAAWEKIRRTAGMGVKVSYI</sequence>
<organism evidence="3 4">
    <name type="scientific">Massarina eburnea CBS 473.64</name>
    <dbReference type="NCBI Taxonomy" id="1395130"/>
    <lineage>
        <taxon>Eukaryota</taxon>
        <taxon>Fungi</taxon>
        <taxon>Dikarya</taxon>
        <taxon>Ascomycota</taxon>
        <taxon>Pezizomycotina</taxon>
        <taxon>Dothideomycetes</taxon>
        <taxon>Pleosporomycetidae</taxon>
        <taxon>Pleosporales</taxon>
        <taxon>Massarineae</taxon>
        <taxon>Massarinaceae</taxon>
        <taxon>Massarina</taxon>
    </lineage>
</organism>
<keyword evidence="2" id="KW-1133">Transmembrane helix</keyword>
<dbReference type="AlphaFoldDB" id="A0A6A6RIF6"/>
<feature type="region of interest" description="Disordered" evidence="1">
    <location>
        <begin position="168"/>
        <end position="192"/>
    </location>
</feature>
<dbReference type="OrthoDB" id="3981028at2759"/>
<feature type="region of interest" description="Disordered" evidence="1">
    <location>
        <begin position="245"/>
        <end position="330"/>
    </location>
</feature>
<gene>
    <name evidence="3" type="ORF">P280DRAFT_494111</name>
</gene>
<accession>A0A6A6RIF6</accession>
<name>A0A6A6RIF6_9PLEO</name>
<keyword evidence="4" id="KW-1185">Reference proteome</keyword>
<evidence type="ECO:0008006" key="5">
    <source>
        <dbReference type="Google" id="ProtNLM"/>
    </source>
</evidence>
<keyword evidence="2" id="KW-0812">Transmembrane</keyword>
<feature type="compositionally biased region" description="Basic and acidic residues" evidence="1">
    <location>
        <begin position="245"/>
        <end position="304"/>
    </location>
</feature>
<dbReference type="Proteomes" id="UP000799753">
    <property type="component" value="Unassembled WGS sequence"/>
</dbReference>
<protein>
    <recommendedName>
        <fullName evidence="5">Peroxin 26</fullName>
    </recommendedName>
</protein>
<evidence type="ECO:0000313" key="4">
    <source>
        <dbReference type="Proteomes" id="UP000799753"/>
    </source>
</evidence>
<dbReference type="EMBL" id="MU006814">
    <property type="protein sequence ID" value="KAF2634793.1"/>
    <property type="molecule type" value="Genomic_DNA"/>
</dbReference>
<keyword evidence="2" id="KW-0472">Membrane</keyword>
<evidence type="ECO:0000256" key="2">
    <source>
        <dbReference type="SAM" id="Phobius"/>
    </source>
</evidence>
<reference evidence="3" key="1">
    <citation type="journal article" date="2020" name="Stud. Mycol.">
        <title>101 Dothideomycetes genomes: a test case for predicting lifestyles and emergence of pathogens.</title>
        <authorList>
            <person name="Haridas S."/>
            <person name="Albert R."/>
            <person name="Binder M."/>
            <person name="Bloem J."/>
            <person name="Labutti K."/>
            <person name="Salamov A."/>
            <person name="Andreopoulos B."/>
            <person name="Baker S."/>
            <person name="Barry K."/>
            <person name="Bills G."/>
            <person name="Bluhm B."/>
            <person name="Cannon C."/>
            <person name="Castanera R."/>
            <person name="Culley D."/>
            <person name="Daum C."/>
            <person name="Ezra D."/>
            <person name="Gonzalez J."/>
            <person name="Henrissat B."/>
            <person name="Kuo A."/>
            <person name="Liang C."/>
            <person name="Lipzen A."/>
            <person name="Lutzoni F."/>
            <person name="Magnuson J."/>
            <person name="Mondo S."/>
            <person name="Nolan M."/>
            <person name="Ohm R."/>
            <person name="Pangilinan J."/>
            <person name="Park H.-J."/>
            <person name="Ramirez L."/>
            <person name="Alfaro M."/>
            <person name="Sun H."/>
            <person name="Tritt A."/>
            <person name="Yoshinaga Y."/>
            <person name="Zwiers L.-H."/>
            <person name="Turgeon B."/>
            <person name="Goodwin S."/>
            <person name="Spatafora J."/>
            <person name="Crous P."/>
            <person name="Grigoriev I."/>
        </authorList>
    </citation>
    <scope>NUCLEOTIDE SEQUENCE</scope>
    <source>
        <strain evidence="3">CBS 473.64</strain>
    </source>
</reference>
<evidence type="ECO:0000313" key="3">
    <source>
        <dbReference type="EMBL" id="KAF2634793.1"/>
    </source>
</evidence>
<proteinExistence type="predicted"/>
<evidence type="ECO:0000256" key="1">
    <source>
        <dbReference type="SAM" id="MobiDB-lite"/>
    </source>
</evidence>
<feature type="compositionally biased region" description="Low complexity" evidence="1">
    <location>
        <begin position="309"/>
        <end position="320"/>
    </location>
</feature>